<evidence type="ECO:0000313" key="2">
    <source>
        <dbReference type="Proteomes" id="UP000566071"/>
    </source>
</evidence>
<gene>
    <name evidence="1" type="ORF">HK413_09785</name>
</gene>
<dbReference type="RefSeq" id="WP_175270041.1">
    <property type="nucleotide sequence ID" value="NZ_JABFCR010000042.1"/>
</dbReference>
<keyword evidence="2" id="KW-1185">Reference proteome</keyword>
<protein>
    <submittedName>
        <fullName evidence="1">Uncharacterized protein</fullName>
    </submittedName>
</protein>
<name>A0ABX1W2J9_9SPHI</name>
<proteinExistence type="predicted"/>
<accession>A0ABX1W2J9</accession>
<evidence type="ECO:0000313" key="1">
    <source>
        <dbReference type="EMBL" id="NNU34360.1"/>
    </source>
</evidence>
<sequence length="150" mass="16882">MELAFTPRTKGDLLFEGKLVVTLDGRYAVTACELRLNGHINVSFVRSFNVRLDFAPQPDGRYELASSNVKADFGLTSKGWGVFGERRVVYRNYQIGVRQPLAFYQGKALQVAPLKVGFDTLSKGRHRYTKSCINWSKCLPINGRCGGYLR</sequence>
<organism evidence="1 2">
    <name type="scientific">Mucilaginibacter humi</name>
    <dbReference type="NCBI Taxonomy" id="2732510"/>
    <lineage>
        <taxon>Bacteria</taxon>
        <taxon>Pseudomonadati</taxon>
        <taxon>Bacteroidota</taxon>
        <taxon>Sphingobacteriia</taxon>
        <taxon>Sphingobacteriales</taxon>
        <taxon>Sphingobacteriaceae</taxon>
        <taxon>Mucilaginibacter</taxon>
    </lineage>
</organism>
<dbReference type="Proteomes" id="UP000566071">
    <property type="component" value="Unassembled WGS sequence"/>
</dbReference>
<comment type="caution">
    <text evidence="1">The sequence shown here is derived from an EMBL/GenBank/DDBJ whole genome shotgun (WGS) entry which is preliminary data.</text>
</comment>
<dbReference type="EMBL" id="JABFCR010000042">
    <property type="protein sequence ID" value="NNU34360.1"/>
    <property type="molecule type" value="Genomic_DNA"/>
</dbReference>
<reference evidence="1 2" key="1">
    <citation type="submission" date="2020-05" db="EMBL/GenBank/DDBJ databases">
        <authorList>
            <person name="Khan S.A."/>
            <person name="Jeon C.O."/>
            <person name="Chun B.H."/>
        </authorList>
    </citation>
    <scope>NUCLEOTIDE SEQUENCE [LARGE SCALE GENOMIC DNA]</scope>
    <source>
        <strain evidence="1 2">S1162</strain>
    </source>
</reference>